<sequence>MGSQRKDFARYVLYRSVFAPAGRHLPMSVARALAWGFAGLLVALDARRGTGWRPFRAVLGCSAPRAVAAFWAQQAALLEEHAFQSAVLARRLTPDAYEFCIAATPEARQVLDGQGPLVVVSGHFIRDPAIYAAFAAQVGGRNSALITATPPESASTPQEQRIQRQLGLSLEALAPWSEPLDFQLIYLGNAATQAVRALRDEKRMLWVNIDAPWQAGRGRTVSVPFAGHATRHFSTGSARIARSVGCPLLLILPGVVRKTEVVVHVLGPYSSSATDPSERDADVTRQVLRAIEDHIGTNPRRYSLDLGQERRWNKSARHWDVI</sequence>
<name>A0ABP8Y3J4_9MICO</name>
<evidence type="ECO:0000313" key="1">
    <source>
        <dbReference type="EMBL" id="GAA4719983.1"/>
    </source>
</evidence>
<organism evidence="1 2">
    <name type="scientific">Isoptericola chiayiensis</name>
    <dbReference type="NCBI Taxonomy" id="579446"/>
    <lineage>
        <taxon>Bacteria</taxon>
        <taxon>Bacillati</taxon>
        <taxon>Actinomycetota</taxon>
        <taxon>Actinomycetes</taxon>
        <taxon>Micrococcales</taxon>
        <taxon>Promicromonosporaceae</taxon>
        <taxon>Isoptericola</taxon>
    </lineage>
</organism>
<dbReference type="EMBL" id="BAABID010000004">
    <property type="protein sequence ID" value="GAA4719983.1"/>
    <property type="molecule type" value="Genomic_DNA"/>
</dbReference>
<reference evidence="2" key="1">
    <citation type="journal article" date="2019" name="Int. J. Syst. Evol. Microbiol.">
        <title>The Global Catalogue of Microorganisms (GCM) 10K type strain sequencing project: providing services to taxonomists for standard genome sequencing and annotation.</title>
        <authorList>
            <consortium name="The Broad Institute Genomics Platform"/>
            <consortium name="The Broad Institute Genome Sequencing Center for Infectious Disease"/>
            <person name="Wu L."/>
            <person name="Ma J."/>
        </authorList>
    </citation>
    <scope>NUCLEOTIDE SEQUENCE [LARGE SCALE GENOMIC DNA]</scope>
    <source>
        <strain evidence="2">JCM 18063</strain>
    </source>
</reference>
<dbReference type="Proteomes" id="UP001500956">
    <property type="component" value="Unassembled WGS sequence"/>
</dbReference>
<gene>
    <name evidence="1" type="ORF">GCM10023216_05870</name>
</gene>
<proteinExistence type="predicted"/>
<accession>A0ABP8Y3J4</accession>
<evidence type="ECO:0008006" key="3">
    <source>
        <dbReference type="Google" id="ProtNLM"/>
    </source>
</evidence>
<keyword evidence="2" id="KW-1185">Reference proteome</keyword>
<comment type="caution">
    <text evidence="1">The sequence shown here is derived from an EMBL/GenBank/DDBJ whole genome shotgun (WGS) entry which is preliminary data.</text>
</comment>
<evidence type="ECO:0000313" key="2">
    <source>
        <dbReference type="Proteomes" id="UP001500956"/>
    </source>
</evidence>
<protein>
    <recommendedName>
        <fullName evidence="3">Lipid A biosynthesis acyltransferase</fullName>
    </recommendedName>
</protein>